<dbReference type="SUPFAM" id="SSF88723">
    <property type="entry name" value="PIN domain-like"/>
    <property type="match status" value="1"/>
</dbReference>
<reference evidence="2" key="1">
    <citation type="submission" date="2009-12" db="EMBL/GenBank/DDBJ databases">
        <title>Complete sequence of Treponema azotonutricium strain ZAS-9.</title>
        <authorList>
            <person name="Tetu S.G."/>
            <person name="Matson E."/>
            <person name="Ren Q."/>
            <person name="Seshadri R."/>
            <person name="Elbourne L."/>
            <person name="Hassan K.A."/>
            <person name="Durkin A."/>
            <person name="Radune D."/>
            <person name="Mohamoud Y."/>
            <person name="Shay R."/>
            <person name="Jin S."/>
            <person name="Zhang X."/>
            <person name="Lucey K."/>
            <person name="Ballor N.R."/>
            <person name="Ottesen E."/>
            <person name="Rosenthal R."/>
            <person name="Allen A."/>
            <person name="Leadbetter J.R."/>
            <person name="Paulsen I.T."/>
        </authorList>
    </citation>
    <scope>NUCLEOTIDE SEQUENCE [LARGE SCALE GENOMIC DNA]</scope>
    <source>
        <strain evidence="2">ATCC BAA-888 / DSM 13862 / ZAS-9</strain>
    </source>
</reference>
<dbReference type="HOGENOM" id="CLU_3190255_0_0_12"/>
<dbReference type="InterPro" id="IPR029060">
    <property type="entry name" value="PIN-like_dom_sf"/>
</dbReference>
<reference evidence="1 2" key="2">
    <citation type="journal article" date="2011" name="ISME J.">
        <title>RNA-seq reveals cooperative metabolic interactions between two termite-gut spirochete species in co-culture.</title>
        <authorList>
            <person name="Rosenthal A.Z."/>
            <person name="Matson E.G."/>
            <person name="Eldar A."/>
            <person name="Leadbetter J.R."/>
        </authorList>
    </citation>
    <scope>NUCLEOTIDE SEQUENCE [LARGE SCALE GENOMIC DNA]</scope>
    <source>
        <strain evidence="2">ATCC BAA-888 / DSM 13862 / ZAS-9</strain>
    </source>
</reference>
<name>F5Y7V5_LEAAZ</name>
<organism evidence="1 2">
    <name type="scientific">Leadbettera azotonutricia (strain ATCC BAA-888 / DSM 13862 / ZAS-9)</name>
    <name type="common">Treponema azotonutricium</name>
    <dbReference type="NCBI Taxonomy" id="545695"/>
    <lineage>
        <taxon>Bacteria</taxon>
        <taxon>Pseudomonadati</taxon>
        <taxon>Spirochaetota</taxon>
        <taxon>Spirochaetia</taxon>
        <taxon>Spirochaetales</taxon>
        <taxon>Breznakiellaceae</taxon>
        <taxon>Leadbettera</taxon>
    </lineage>
</organism>
<gene>
    <name evidence="1" type="ordered locus">TREAZ_3412</name>
</gene>
<proteinExistence type="predicted"/>
<dbReference type="Gene3D" id="3.40.50.1010">
    <property type="entry name" value="5'-nuclease"/>
    <property type="match status" value="1"/>
</dbReference>
<dbReference type="AlphaFoldDB" id="F5Y7V5"/>
<protein>
    <submittedName>
        <fullName evidence="1">PIN domain protein</fullName>
    </submittedName>
</protein>
<evidence type="ECO:0000313" key="2">
    <source>
        <dbReference type="Proteomes" id="UP000009222"/>
    </source>
</evidence>
<keyword evidence="2" id="KW-1185">Reference proteome</keyword>
<dbReference type="KEGG" id="taz:TREAZ_3412"/>
<evidence type="ECO:0000313" key="1">
    <source>
        <dbReference type="EMBL" id="AEF81635.1"/>
    </source>
</evidence>
<dbReference type="Proteomes" id="UP000009222">
    <property type="component" value="Chromosome"/>
</dbReference>
<dbReference type="EMBL" id="CP001841">
    <property type="protein sequence ID" value="AEF81635.1"/>
    <property type="molecule type" value="Genomic_DNA"/>
</dbReference>
<accession>F5Y7V5</accession>
<dbReference type="eggNOG" id="COG1487">
    <property type="taxonomic scope" value="Bacteria"/>
</dbReference>
<dbReference type="RefSeq" id="WP_015712159.1">
    <property type="nucleotide sequence ID" value="NC_015577.1"/>
</dbReference>
<dbReference type="STRING" id="545695.TREAZ_3412"/>
<sequence length="46" mass="5213">MKNGITIRSTVDLIIAETAIENNLYILHDDSDFTNMAKIIGEIEIY</sequence>
<dbReference type="InParanoid" id="F5Y7V5"/>